<dbReference type="EMBL" id="FPHP01000047">
    <property type="protein sequence ID" value="SFV75819.1"/>
    <property type="molecule type" value="Genomic_DNA"/>
</dbReference>
<organism evidence="1">
    <name type="scientific">hydrothermal vent metagenome</name>
    <dbReference type="NCBI Taxonomy" id="652676"/>
    <lineage>
        <taxon>unclassified sequences</taxon>
        <taxon>metagenomes</taxon>
        <taxon>ecological metagenomes</taxon>
    </lineage>
</organism>
<gene>
    <name evidence="1" type="ORF">MNB_SM-3-288</name>
</gene>
<proteinExistence type="predicted"/>
<name>A0A1W1D5C3_9ZZZZ</name>
<evidence type="ECO:0000313" key="1">
    <source>
        <dbReference type="EMBL" id="SFV75819.1"/>
    </source>
</evidence>
<reference evidence="1" key="1">
    <citation type="submission" date="2016-10" db="EMBL/GenBank/DDBJ databases">
        <authorList>
            <person name="de Groot N.N."/>
        </authorList>
    </citation>
    <scope>NUCLEOTIDE SEQUENCE</scope>
</reference>
<accession>A0A1W1D5C3</accession>
<sequence>MKKILYITIGTLLLGVVLYAKKVPDYDEKWHSHRPLLQARERNEEKAESKKNALEILDKLLSPFEDIIEYALNKNLSKMQMGYKNIKALTKSKLFKQSISDSANEQILQDIDSIGSYIRKENYAKVALLSTKVFKNIINNYEYSEYILNQIYIENLDGMGFEILSLIEAGDIDFTQIQSIINETKKDWMFLRDDIDDENKIDAFDLLFEGLLHATLQHDDKMLKILASMDLALVDIIEKQFE</sequence>
<dbReference type="AlphaFoldDB" id="A0A1W1D5C3"/>
<protein>
    <submittedName>
        <fullName evidence="1">Uncharacterized protein</fullName>
    </submittedName>
</protein>